<name>A0A1F4VBN4_UNCKA</name>
<feature type="region of interest" description="Disordered" evidence="1">
    <location>
        <begin position="50"/>
        <end position="73"/>
    </location>
</feature>
<sequence>MIYLSQLLRIPSGFLKEFFPRKEDGGLVMLSKPRTARRRKGTATPVADEIPTPIQASEGPIDPATPVADATQPERKLDEGYIKERLAETDRDLASARADYGAYYQGKTMAQWPRPVLQALGEATEKLNEATGKATAGDLTEARTLVFAAKNAITTSRYEQHRDRFGRFPRIHQDAGLATAQKAYLAFAAAQKLAGRERSEKLRIASNLMRNANMAVCDSKNAVVQDAGLYDRLSEKSSANLAEIRAALATTSAPRT</sequence>
<accession>A0A1F4VBN4</accession>
<evidence type="ECO:0000313" key="2">
    <source>
        <dbReference type="EMBL" id="OGC54584.1"/>
    </source>
</evidence>
<protein>
    <submittedName>
        <fullName evidence="2">Uncharacterized protein</fullName>
    </submittedName>
</protein>
<evidence type="ECO:0000313" key="3">
    <source>
        <dbReference type="Proteomes" id="UP000179005"/>
    </source>
</evidence>
<dbReference type="EMBL" id="MEVC01000020">
    <property type="protein sequence ID" value="OGC54584.1"/>
    <property type="molecule type" value="Genomic_DNA"/>
</dbReference>
<dbReference type="Proteomes" id="UP000179005">
    <property type="component" value="Unassembled WGS sequence"/>
</dbReference>
<comment type="caution">
    <text evidence="2">The sequence shown here is derived from an EMBL/GenBank/DDBJ whole genome shotgun (WGS) entry which is preliminary data.</text>
</comment>
<organism evidence="2 3">
    <name type="scientific">candidate division WWE3 bacterium RIFCSPHIGHO2_01_FULL_48_15</name>
    <dbReference type="NCBI Taxonomy" id="1802619"/>
    <lineage>
        <taxon>Bacteria</taxon>
        <taxon>Katanobacteria</taxon>
    </lineage>
</organism>
<reference evidence="2 3" key="1">
    <citation type="journal article" date="2016" name="Nat. Commun.">
        <title>Thousands of microbial genomes shed light on interconnected biogeochemical processes in an aquifer system.</title>
        <authorList>
            <person name="Anantharaman K."/>
            <person name="Brown C.T."/>
            <person name="Hug L.A."/>
            <person name="Sharon I."/>
            <person name="Castelle C.J."/>
            <person name="Probst A.J."/>
            <person name="Thomas B.C."/>
            <person name="Singh A."/>
            <person name="Wilkins M.J."/>
            <person name="Karaoz U."/>
            <person name="Brodie E.L."/>
            <person name="Williams K.H."/>
            <person name="Hubbard S.S."/>
            <person name="Banfield J.F."/>
        </authorList>
    </citation>
    <scope>NUCLEOTIDE SEQUENCE [LARGE SCALE GENOMIC DNA]</scope>
</reference>
<proteinExistence type="predicted"/>
<dbReference type="AlphaFoldDB" id="A0A1F4VBN4"/>
<dbReference type="STRING" id="1802619.A2797_01715"/>
<gene>
    <name evidence="2" type="ORF">A2797_01715</name>
</gene>
<evidence type="ECO:0000256" key="1">
    <source>
        <dbReference type="SAM" id="MobiDB-lite"/>
    </source>
</evidence>